<dbReference type="CDD" id="cd00332">
    <property type="entry name" value="PAL-HAL"/>
    <property type="match status" value="1"/>
</dbReference>
<keyword evidence="4 6" id="KW-0456">Lyase</keyword>
<dbReference type="AlphaFoldDB" id="A0A841K073"/>
<comment type="catalytic activity">
    <reaction evidence="5 6 8">
        <text>L-histidine = trans-urocanate + NH4(+)</text>
        <dbReference type="Rhea" id="RHEA:21232"/>
        <dbReference type="ChEBI" id="CHEBI:17771"/>
        <dbReference type="ChEBI" id="CHEBI:28938"/>
        <dbReference type="ChEBI" id="CHEBI:57595"/>
        <dbReference type="EC" id="4.3.1.3"/>
    </reaction>
</comment>
<dbReference type="HAMAP" id="MF_00229">
    <property type="entry name" value="His_ammonia_lyase"/>
    <property type="match status" value="1"/>
</dbReference>
<dbReference type="UniPathway" id="UPA00379">
    <property type="reaction ID" value="UER00549"/>
</dbReference>
<dbReference type="InterPro" id="IPR022313">
    <property type="entry name" value="Phe/His_NH3-lyase_AS"/>
</dbReference>
<comment type="PTM">
    <text evidence="6">Contains an active site 4-methylidene-imidazol-5-one (MIO), which is formed autocatalytically by cyclization and dehydration of residues Ala-Ser-Gly.</text>
</comment>
<keyword evidence="3 6" id="KW-0369">Histidine metabolism</keyword>
<dbReference type="RefSeq" id="WP_050061002.1">
    <property type="nucleotide sequence ID" value="NZ_JACHEK010000008.1"/>
</dbReference>
<reference evidence="10 11" key="1">
    <citation type="submission" date="2020-08" db="EMBL/GenBank/DDBJ databases">
        <title>Genomic Encyclopedia of Type Strains, Phase IV (KMG-IV): sequencing the most valuable type-strain genomes for metagenomic binning, comparative biology and taxonomic classification.</title>
        <authorList>
            <person name="Goeker M."/>
        </authorList>
    </citation>
    <scope>NUCLEOTIDE SEQUENCE [LARGE SCALE GENOMIC DNA]</scope>
    <source>
        <strain evidence="10 11">DSM 103733</strain>
    </source>
</reference>
<organism evidence="10 11">
    <name type="scientific">Silvibacterium bohemicum</name>
    <dbReference type="NCBI Taxonomy" id="1577686"/>
    <lineage>
        <taxon>Bacteria</taxon>
        <taxon>Pseudomonadati</taxon>
        <taxon>Acidobacteriota</taxon>
        <taxon>Terriglobia</taxon>
        <taxon>Terriglobales</taxon>
        <taxon>Acidobacteriaceae</taxon>
        <taxon>Silvibacterium</taxon>
    </lineage>
</organism>
<proteinExistence type="inferred from homology"/>
<comment type="similarity">
    <text evidence="6 7">Belongs to the PAL/histidase family.</text>
</comment>
<evidence type="ECO:0000313" key="10">
    <source>
        <dbReference type="EMBL" id="MBB6146007.1"/>
    </source>
</evidence>
<dbReference type="PROSITE" id="PS00488">
    <property type="entry name" value="PAL_HISTIDASE"/>
    <property type="match status" value="1"/>
</dbReference>
<evidence type="ECO:0000256" key="7">
    <source>
        <dbReference type="RuleBase" id="RU003954"/>
    </source>
</evidence>
<dbReference type="Gene3D" id="1.20.200.10">
    <property type="entry name" value="Fumarase/aspartase (Central domain)"/>
    <property type="match status" value="1"/>
</dbReference>
<dbReference type="InterPro" id="IPR024083">
    <property type="entry name" value="Fumarase/histidase_N"/>
</dbReference>
<dbReference type="PANTHER" id="PTHR10362">
    <property type="entry name" value="HISTIDINE AMMONIA-LYASE"/>
    <property type="match status" value="1"/>
</dbReference>
<comment type="subcellular location">
    <subcellularLocation>
        <location evidence="6 9">Cytoplasm</location>
    </subcellularLocation>
</comment>
<feature type="modified residue" description="2,3-didehydroalanine (Ser)" evidence="6">
    <location>
        <position position="145"/>
    </location>
</feature>
<name>A0A841K073_9BACT</name>
<keyword evidence="6" id="KW-0963">Cytoplasm</keyword>
<dbReference type="FunFam" id="1.10.275.10:FF:000005">
    <property type="entry name" value="Histidine ammonia-lyase"/>
    <property type="match status" value="1"/>
</dbReference>
<dbReference type="InterPro" id="IPR001106">
    <property type="entry name" value="Aromatic_Lyase"/>
</dbReference>
<evidence type="ECO:0000256" key="4">
    <source>
        <dbReference type="ARBA" id="ARBA00023239"/>
    </source>
</evidence>
<comment type="caution">
    <text evidence="10">The sequence shown here is derived from an EMBL/GenBank/DDBJ whole genome shotgun (WGS) entry which is preliminary data.</text>
</comment>
<comment type="pathway">
    <text evidence="1 6 8">Amino-acid degradation; L-histidine degradation into L-glutamate; N-formimidoyl-L-glutamate from L-histidine: step 1/3.</text>
</comment>
<evidence type="ECO:0000313" key="11">
    <source>
        <dbReference type="Proteomes" id="UP000538666"/>
    </source>
</evidence>
<gene>
    <name evidence="6" type="primary">hutH</name>
    <name evidence="10" type="ORF">HNQ77_003977</name>
</gene>
<dbReference type="OrthoDB" id="9806955at2"/>
<accession>A0A841K073</accession>
<sequence length="507" mass="53262">MKKPLKLDGRSLPVEEIAAVALDGRAVAIAEDAYPRIKASRAVVEGVVARGETAYGINTGFGKLSDVRIGPDQLEALQRNLVRSHACGIGEPLPQDEVRAMLLLRANVLAKGLSGVRPVVLETLVAMLNASVHPVIPARGSVGASGDLAPLAHLALALIGEGEVFYGGHRMSAARSFELAGITPLTLAAKEGLALLNGTQAMAGVGGLALARALRVVELFDLAGAMSLEALRGTPAAFDARIHEARPHAGQIAAAAHLRGLLAESEIRESHRHDDPRVQDAYCLRCMPQVHGAARGALTHVREVIEVETGSATDNPLIFALEESGEILSGGNFHGAPLALALDYAAIALTDLMSISERRIDRLINPDINEGLPAFLSPDAGVSSGLMIAHVAAAALLNEAKVLSHPSSVDSVPTSGGKEDHVSMGMTGALKLRQVVQNAEYVLAMELMAAAQGLEYRLPLRPAQAVGRAAEVVRTISPALKEDRVLASEIEKLAQAVRAGKFDEWRG</sequence>
<evidence type="ECO:0000256" key="8">
    <source>
        <dbReference type="RuleBase" id="RU004479"/>
    </source>
</evidence>
<evidence type="ECO:0000256" key="9">
    <source>
        <dbReference type="RuleBase" id="RU004480"/>
    </source>
</evidence>
<dbReference type="Gene3D" id="1.10.275.10">
    <property type="entry name" value="Fumarase/aspartase (N-terminal domain)"/>
    <property type="match status" value="1"/>
</dbReference>
<feature type="cross-link" description="5-imidazolinone (Ala-Gly)" evidence="6">
    <location>
        <begin position="144"/>
        <end position="146"/>
    </location>
</feature>
<dbReference type="InterPro" id="IPR005921">
    <property type="entry name" value="HutH"/>
</dbReference>
<dbReference type="GO" id="GO:0019556">
    <property type="term" value="P:L-histidine catabolic process to glutamate and formamide"/>
    <property type="evidence" value="ECO:0007669"/>
    <property type="project" value="UniProtKB-UniPathway"/>
</dbReference>
<dbReference type="InterPro" id="IPR008948">
    <property type="entry name" value="L-Aspartase-like"/>
</dbReference>
<dbReference type="GO" id="GO:0004397">
    <property type="term" value="F:histidine ammonia-lyase activity"/>
    <property type="evidence" value="ECO:0007669"/>
    <property type="project" value="UniProtKB-UniRule"/>
</dbReference>
<dbReference type="FunFam" id="1.20.200.10:FF:000003">
    <property type="entry name" value="Histidine ammonia-lyase"/>
    <property type="match status" value="1"/>
</dbReference>
<dbReference type="GO" id="GO:0019557">
    <property type="term" value="P:L-histidine catabolic process to glutamate and formate"/>
    <property type="evidence" value="ECO:0007669"/>
    <property type="project" value="UniProtKB-UniPathway"/>
</dbReference>
<dbReference type="NCBIfam" id="NF006871">
    <property type="entry name" value="PRK09367.1"/>
    <property type="match status" value="1"/>
</dbReference>
<evidence type="ECO:0000256" key="1">
    <source>
        <dbReference type="ARBA" id="ARBA00005113"/>
    </source>
</evidence>
<dbReference type="EC" id="4.3.1.3" evidence="2 6"/>
<dbReference type="NCBIfam" id="TIGR01225">
    <property type="entry name" value="hutH"/>
    <property type="match status" value="1"/>
</dbReference>
<dbReference type="SUPFAM" id="SSF48557">
    <property type="entry name" value="L-aspartase-like"/>
    <property type="match status" value="1"/>
</dbReference>
<evidence type="ECO:0000256" key="5">
    <source>
        <dbReference type="ARBA" id="ARBA00049269"/>
    </source>
</evidence>
<dbReference type="EMBL" id="JACHEK010000008">
    <property type="protein sequence ID" value="MBB6146007.1"/>
    <property type="molecule type" value="Genomic_DNA"/>
</dbReference>
<keyword evidence="11" id="KW-1185">Reference proteome</keyword>
<dbReference type="GO" id="GO:0005737">
    <property type="term" value="C:cytoplasm"/>
    <property type="evidence" value="ECO:0007669"/>
    <property type="project" value="UniProtKB-SubCell"/>
</dbReference>
<protein>
    <recommendedName>
        <fullName evidence="2 6">Histidine ammonia-lyase</fullName>
        <shortName evidence="6">Histidase</shortName>
        <ecNumber evidence="2 6">4.3.1.3</ecNumber>
    </recommendedName>
</protein>
<evidence type="ECO:0000256" key="2">
    <source>
        <dbReference type="ARBA" id="ARBA00012994"/>
    </source>
</evidence>
<dbReference type="Proteomes" id="UP000538666">
    <property type="component" value="Unassembled WGS sequence"/>
</dbReference>
<evidence type="ECO:0000256" key="3">
    <source>
        <dbReference type="ARBA" id="ARBA00022808"/>
    </source>
</evidence>
<evidence type="ECO:0000256" key="6">
    <source>
        <dbReference type="HAMAP-Rule" id="MF_00229"/>
    </source>
</evidence>
<dbReference type="Pfam" id="PF00221">
    <property type="entry name" value="Lyase_aromatic"/>
    <property type="match status" value="1"/>
</dbReference>